<evidence type="ECO:0000313" key="3">
    <source>
        <dbReference type="Proteomes" id="UP000622890"/>
    </source>
</evidence>
<name>A0A934SQK4_9BURK</name>
<proteinExistence type="predicted"/>
<feature type="signal peptide" evidence="1">
    <location>
        <begin position="1"/>
        <end position="23"/>
    </location>
</feature>
<feature type="chain" id="PRO_5037436225" evidence="1">
    <location>
        <begin position="24"/>
        <end position="111"/>
    </location>
</feature>
<organism evidence="2 3">
    <name type="scientific">Noviherbaspirillum pedocola</name>
    <dbReference type="NCBI Taxonomy" id="2801341"/>
    <lineage>
        <taxon>Bacteria</taxon>
        <taxon>Pseudomonadati</taxon>
        <taxon>Pseudomonadota</taxon>
        <taxon>Betaproteobacteria</taxon>
        <taxon>Burkholderiales</taxon>
        <taxon>Oxalobacteraceae</taxon>
        <taxon>Noviherbaspirillum</taxon>
    </lineage>
</organism>
<evidence type="ECO:0000256" key="1">
    <source>
        <dbReference type="SAM" id="SignalP"/>
    </source>
</evidence>
<dbReference type="Gene3D" id="2.60.40.2280">
    <property type="entry name" value="Heavy-metal resistance protein CzcE"/>
    <property type="match status" value="1"/>
</dbReference>
<accession>A0A934SQK4</accession>
<keyword evidence="3" id="KW-1185">Reference proteome</keyword>
<sequence>MKIRRLSPWFATAILSVCTATVAAPAARPDLYGNSVAPAAAQRSVVISPATRFVNVKGGETVRFVAGDQTFAWHFNIASNVSAIDLRMIAPPGLIDRKVMVYVAPDLRYYP</sequence>
<reference evidence="2" key="1">
    <citation type="submission" date="2021-01" db="EMBL/GenBank/DDBJ databases">
        <title>Genome sequence of strain Noviherbaspirillum sp. DKR-6.</title>
        <authorList>
            <person name="Chaudhary D.K."/>
        </authorList>
    </citation>
    <scope>NUCLEOTIDE SEQUENCE</scope>
    <source>
        <strain evidence="2">DKR-6</strain>
    </source>
</reference>
<gene>
    <name evidence="2" type="ORF">JJB74_09940</name>
</gene>
<dbReference type="EMBL" id="JAEPBG010000003">
    <property type="protein sequence ID" value="MBK4734926.1"/>
    <property type="molecule type" value="Genomic_DNA"/>
</dbReference>
<dbReference type="InterPro" id="IPR038674">
    <property type="entry name" value="CzcE_sf"/>
</dbReference>
<comment type="caution">
    <text evidence="2">The sequence shown here is derived from an EMBL/GenBank/DDBJ whole genome shotgun (WGS) entry which is preliminary data.</text>
</comment>
<protein>
    <submittedName>
        <fullName evidence="2">CzcE family metal-binding protein</fullName>
    </submittedName>
</protein>
<dbReference type="RefSeq" id="WP_200591695.1">
    <property type="nucleotide sequence ID" value="NZ_JAEPBG010000003.1"/>
</dbReference>
<keyword evidence="1" id="KW-0732">Signal</keyword>
<dbReference type="AlphaFoldDB" id="A0A934SQK4"/>
<dbReference type="Pfam" id="PF16986">
    <property type="entry name" value="CzcE"/>
    <property type="match status" value="1"/>
</dbReference>
<evidence type="ECO:0000313" key="2">
    <source>
        <dbReference type="EMBL" id="MBK4734926.1"/>
    </source>
</evidence>
<dbReference type="Proteomes" id="UP000622890">
    <property type="component" value="Unassembled WGS sequence"/>
</dbReference>
<dbReference type="InterPro" id="IPR031560">
    <property type="entry name" value="CzcE"/>
</dbReference>